<dbReference type="EMBL" id="GBEZ01003650">
    <property type="protein sequence ID" value="JAC81508.1"/>
    <property type="molecule type" value="Transcribed_RNA"/>
</dbReference>
<evidence type="ECO:0008006" key="2">
    <source>
        <dbReference type="Google" id="ProtNLM"/>
    </source>
</evidence>
<protein>
    <recommendedName>
        <fullName evidence="2">2'-5' RNA ligase family protein</fullName>
    </recommendedName>
</protein>
<reference evidence="1" key="1">
    <citation type="submission" date="2014-05" db="EMBL/GenBank/DDBJ databases">
        <title>The transcriptome of the halophilic microalga Tetraselmis sp. GSL018 isolated from the Great Salt Lake, Utah.</title>
        <authorList>
            <person name="Jinkerson R.E."/>
            <person name="D'Adamo S."/>
            <person name="Posewitz M.C."/>
        </authorList>
    </citation>
    <scope>NUCLEOTIDE SEQUENCE</scope>
    <source>
        <strain evidence="1">GSL018</strain>
    </source>
</reference>
<dbReference type="AlphaFoldDB" id="A0A061SB68"/>
<sequence>MDLPLFHRDPQPHVSLAWAPGDRAAELREAAARLTAVAPRSPLWRAPVHSVSCIVGERVYTVWPPGERR</sequence>
<gene>
    <name evidence="1" type="ORF">TSPGSL018_7768</name>
</gene>
<name>A0A061SB68_9CHLO</name>
<dbReference type="Gene3D" id="3.90.1140.10">
    <property type="entry name" value="Cyclic phosphodiesterase"/>
    <property type="match status" value="1"/>
</dbReference>
<evidence type="ECO:0000313" key="1">
    <source>
        <dbReference type="EMBL" id="JAC81508.1"/>
    </source>
</evidence>
<proteinExistence type="predicted"/>
<accession>A0A061SB68</accession>
<organism evidence="1">
    <name type="scientific">Tetraselmis sp. GSL018</name>
    <dbReference type="NCBI Taxonomy" id="582737"/>
    <lineage>
        <taxon>Eukaryota</taxon>
        <taxon>Viridiplantae</taxon>
        <taxon>Chlorophyta</taxon>
        <taxon>core chlorophytes</taxon>
        <taxon>Chlorodendrophyceae</taxon>
        <taxon>Chlorodendrales</taxon>
        <taxon>Chlorodendraceae</taxon>
        <taxon>Tetraselmis</taxon>
    </lineage>
</organism>